<protein>
    <recommendedName>
        <fullName evidence="11">NADH-ubiquinone oxidoreductase 21kDa subunit N-terminal domain-containing protein</fullName>
    </recommendedName>
</protein>
<keyword evidence="5" id="KW-0496">Mitochondrion</keyword>
<comment type="subcellular location">
    <subcellularLocation>
        <location evidence="1">Mitochondrion inner membrane</location>
        <topology evidence="1">Multi-pass membrane protein</topology>
    </subcellularLocation>
</comment>
<name>A0ABR1GRK7_9HYPO</name>
<dbReference type="PANTHER" id="PTHR21382:SF1">
    <property type="entry name" value="NADH DEHYDROGENASE [UBIQUINONE] 1 ALPHA SUBCOMPLEX SUBUNIT 11"/>
    <property type="match status" value="1"/>
</dbReference>
<keyword evidence="10" id="KW-1185">Reference proteome</keyword>
<evidence type="ECO:0000256" key="2">
    <source>
        <dbReference type="ARBA" id="ARBA00022692"/>
    </source>
</evidence>
<feature type="transmembrane region" description="Helical" evidence="8">
    <location>
        <begin position="59"/>
        <end position="80"/>
    </location>
</feature>
<keyword evidence="6 8" id="KW-0472">Membrane</keyword>
<evidence type="ECO:0000256" key="3">
    <source>
        <dbReference type="ARBA" id="ARBA00022792"/>
    </source>
</evidence>
<evidence type="ECO:0008006" key="11">
    <source>
        <dbReference type="Google" id="ProtNLM"/>
    </source>
</evidence>
<dbReference type="InterPro" id="IPR039205">
    <property type="entry name" value="NDUFA11"/>
</dbReference>
<keyword evidence="4 8" id="KW-1133">Transmembrane helix</keyword>
<gene>
    <name evidence="9" type="ORF">QQX98_009850</name>
</gene>
<feature type="region of interest" description="Disordered" evidence="7">
    <location>
        <begin position="1"/>
        <end position="21"/>
    </location>
</feature>
<dbReference type="EMBL" id="JAZAVJ010000203">
    <property type="protein sequence ID" value="KAK7407979.1"/>
    <property type="molecule type" value="Genomic_DNA"/>
</dbReference>
<evidence type="ECO:0000256" key="4">
    <source>
        <dbReference type="ARBA" id="ARBA00022989"/>
    </source>
</evidence>
<comment type="caution">
    <text evidence="9">The sequence shown here is derived from an EMBL/GenBank/DDBJ whole genome shotgun (WGS) entry which is preliminary data.</text>
</comment>
<organism evidence="9 10">
    <name type="scientific">Neonectria punicea</name>
    <dbReference type="NCBI Taxonomy" id="979145"/>
    <lineage>
        <taxon>Eukaryota</taxon>
        <taxon>Fungi</taxon>
        <taxon>Dikarya</taxon>
        <taxon>Ascomycota</taxon>
        <taxon>Pezizomycotina</taxon>
        <taxon>Sordariomycetes</taxon>
        <taxon>Hypocreomycetidae</taxon>
        <taxon>Hypocreales</taxon>
        <taxon>Nectriaceae</taxon>
        <taxon>Neonectria</taxon>
    </lineage>
</organism>
<accession>A0ABR1GRK7</accession>
<evidence type="ECO:0000256" key="8">
    <source>
        <dbReference type="SAM" id="Phobius"/>
    </source>
</evidence>
<evidence type="ECO:0000313" key="9">
    <source>
        <dbReference type="EMBL" id="KAK7407979.1"/>
    </source>
</evidence>
<reference evidence="9 10" key="1">
    <citation type="journal article" date="2025" name="Microbiol. Resour. Announc.">
        <title>Draft genome sequences for Neonectria magnoliae and Neonectria punicea, canker pathogens of Liriodendron tulipifera and Acer saccharum in West Virginia.</title>
        <authorList>
            <person name="Petronek H.M."/>
            <person name="Kasson M.T."/>
            <person name="Metheny A.M."/>
            <person name="Stauder C.M."/>
            <person name="Lovett B."/>
            <person name="Lynch S.C."/>
            <person name="Garnas J.R."/>
            <person name="Kasson L.R."/>
            <person name="Stajich J.E."/>
        </authorList>
    </citation>
    <scope>NUCLEOTIDE SEQUENCE [LARGE SCALE GENOMIC DNA]</scope>
    <source>
        <strain evidence="9 10">NRRL 64653</strain>
    </source>
</reference>
<evidence type="ECO:0000313" key="10">
    <source>
        <dbReference type="Proteomes" id="UP001498476"/>
    </source>
</evidence>
<dbReference type="PANTHER" id="PTHR21382">
    <property type="entry name" value="NADH-UBIQUINONE OXIDOREDUCTASE SUBUNIT"/>
    <property type="match status" value="1"/>
</dbReference>
<evidence type="ECO:0000256" key="7">
    <source>
        <dbReference type="SAM" id="MobiDB-lite"/>
    </source>
</evidence>
<sequence length="207" mass="22733">MERQTPAKREEHHEGEKAFQPYDTLSDTAKAGVVGGASGLFIASIRNALSKRNVGALSVFTRGAPIIGLATAAPAAYVFFSRSSMNLREQDDPWSAAFGGFMMGAVLGMPSRRMPVVVGLGSGIGFFQGMFFYLGGRYDTFKKEDDEFARKEIIRRITRLPIEQTVSEIGEGRGIRPPGYEERRAERLKKKYGFEVNPVNASVEGSL</sequence>
<evidence type="ECO:0000256" key="5">
    <source>
        <dbReference type="ARBA" id="ARBA00023128"/>
    </source>
</evidence>
<keyword evidence="3" id="KW-0999">Mitochondrion inner membrane</keyword>
<evidence type="ECO:0000256" key="6">
    <source>
        <dbReference type="ARBA" id="ARBA00023136"/>
    </source>
</evidence>
<feature type="transmembrane region" description="Helical" evidence="8">
    <location>
        <begin position="116"/>
        <end position="134"/>
    </location>
</feature>
<dbReference type="Proteomes" id="UP001498476">
    <property type="component" value="Unassembled WGS sequence"/>
</dbReference>
<keyword evidence="2 8" id="KW-0812">Transmembrane</keyword>
<proteinExistence type="predicted"/>
<feature type="compositionally biased region" description="Basic and acidic residues" evidence="7">
    <location>
        <begin position="1"/>
        <end position="17"/>
    </location>
</feature>
<evidence type="ECO:0000256" key="1">
    <source>
        <dbReference type="ARBA" id="ARBA00004448"/>
    </source>
</evidence>